<organism evidence="2 3">
    <name type="scientific">Rhizoctonia solani</name>
    <dbReference type="NCBI Taxonomy" id="456999"/>
    <lineage>
        <taxon>Eukaryota</taxon>
        <taxon>Fungi</taxon>
        <taxon>Dikarya</taxon>
        <taxon>Basidiomycota</taxon>
        <taxon>Agaricomycotina</taxon>
        <taxon>Agaricomycetes</taxon>
        <taxon>Cantharellales</taxon>
        <taxon>Ceratobasidiaceae</taxon>
        <taxon>Rhizoctonia</taxon>
    </lineage>
</organism>
<comment type="caution">
    <text evidence="2">The sequence shown here is derived from an EMBL/GenBank/DDBJ whole genome shotgun (WGS) entry which is preliminary data.</text>
</comment>
<feature type="region of interest" description="Disordered" evidence="1">
    <location>
        <begin position="38"/>
        <end position="73"/>
    </location>
</feature>
<protein>
    <submittedName>
        <fullName evidence="2">Uncharacterized protein</fullName>
    </submittedName>
</protein>
<reference evidence="2" key="1">
    <citation type="submission" date="2021-01" db="EMBL/GenBank/DDBJ databases">
        <authorList>
            <person name="Kaushik A."/>
        </authorList>
    </citation>
    <scope>NUCLEOTIDE SEQUENCE</scope>
    <source>
        <strain evidence="2">AG5</strain>
    </source>
</reference>
<dbReference type="Proteomes" id="UP000663827">
    <property type="component" value="Unassembled WGS sequence"/>
</dbReference>
<proteinExistence type="predicted"/>
<dbReference type="AlphaFoldDB" id="A0A8H3E1G6"/>
<accession>A0A8H3E1G6</accession>
<dbReference type="EMBL" id="CAJNJQ010001508">
    <property type="protein sequence ID" value="CAE7140802.1"/>
    <property type="molecule type" value="Genomic_DNA"/>
</dbReference>
<evidence type="ECO:0000256" key="1">
    <source>
        <dbReference type="SAM" id="MobiDB-lite"/>
    </source>
</evidence>
<evidence type="ECO:0000313" key="3">
    <source>
        <dbReference type="Proteomes" id="UP000663827"/>
    </source>
</evidence>
<gene>
    <name evidence="2" type="ORF">RDB_LOCUS75032</name>
</gene>
<feature type="compositionally biased region" description="Basic residues" evidence="1">
    <location>
        <begin position="49"/>
        <end position="58"/>
    </location>
</feature>
<evidence type="ECO:0000313" key="2">
    <source>
        <dbReference type="EMBL" id="CAE7140802.1"/>
    </source>
</evidence>
<name>A0A8H3E1G6_9AGAM</name>
<sequence length="73" mass="8455">MDLLLFALLRLEPSSPRWFGFKPQSLSSNVHRFNKRLQDAPNHPSVCHPGRRMFRSSHSHSPSRIIKLGHDQP</sequence>